<keyword evidence="4 6" id="KW-1133">Transmembrane helix</keyword>
<proteinExistence type="inferred from homology"/>
<evidence type="ECO:0000256" key="3">
    <source>
        <dbReference type="ARBA" id="ARBA00022692"/>
    </source>
</evidence>
<dbReference type="GO" id="GO:0016192">
    <property type="term" value="P:vesicle-mediated transport"/>
    <property type="evidence" value="ECO:0007669"/>
    <property type="project" value="TreeGrafter"/>
</dbReference>
<evidence type="ECO:0000256" key="2">
    <source>
        <dbReference type="ARBA" id="ARBA00005467"/>
    </source>
</evidence>
<evidence type="ECO:0000313" key="8">
    <source>
        <dbReference type="EMBL" id="CAL5142053.1"/>
    </source>
</evidence>
<reference evidence="8" key="1">
    <citation type="submission" date="2024-06" db="EMBL/GenBank/DDBJ databases">
        <authorList>
            <person name="Liu X."/>
            <person name="Lenzi L."/>
            <person name="Haldenby T S."/>
            <person name="Uol C."/>
        </authorList>
    </citation>
    <scope>NUCLEOTIDE SEQUENCE</scope>
</reference>
<dbReference type="InterPro" id="IPR008564">
    <property type="entry name" value="TVP23-like"/>
</dbReference>
<feature type="transmembrane region" description="Helical" evidence="6">
    <location>
        <begin position="78"/>
        <end position="98"/>
    </location>
</feature>
<evidence type="ECO:0000256" key="5">
    <source>
        <dbReference type="ARBA" id="ARBA00023136"/>
    </source>
</evidence>
<gene>
    <name evidence="8" type="ORF">CDAUBV1_LOCUS17334</name>
</gene>
<comment type="caution">
    <text evidence="8">The sequence shown here is derived from an EMBL/GenBank/DDBJ whole genome shotgun (WGS) entry which is preliminary data.</text>
</comment>
<keyword evidence="5 6" id="KW-0472">Membrane</keyword>
<dbReference type="AlphaFoldDB" id="A0AAV2TZ66"/>
<comment type="subcellular location">
    <subcellularLocation>
        <location evidence="1 6">Membrane</location>
        <topology evidence="1 6">Multi-pass membrane protein</topology>
    </subcellularLocation>
</comment>
<keyword evidence="3 6" id="KW-0812">Transmembrane</keyword>
<dbReference type="GO" id="GO:0009306">
    <property type="term" value="P:protein secretion"/>
    <property type="evidence" value="ECO:0007669"/>
    <property type="project" value="TreeGrafter"/>
</dbReference>
<dbReference type="PANTHER" id="PTHR13019">
    <property type="entry name" value="GOLGI APPARATUS MEMBRANE PROTEIN TVP23"/>
    <property type="match status" value="1"/>
</dbReference>
<name>A0AAV2TZ66_CALDB</name>
<evidence type="ECO:0000256" key="7">
    <source>
        <dbReference type="SAM" id="MobiDB-lite"/>
    </source>
</evidence>
<evidence type="ECO:0000256" key="6">
    <source>
        <dbReference type="RuleBase" id="RU361206"/>
    </source>
</evidence>
<sequence>MLQRCEFTDSILVLTPVDEPTMNPRDEVVLALTDDIDAVEATGGGSFSSSSKRIALTGHFVFKATAILVYLFCAWFTSSFVVPFVFVLISLALDFWFVKNISGRILVGLRWSSYTDENGHTHWRFDSRPAAPEPSGGVQLSRRELAARAAATNAARLFWIGLIGTPLVWSVFLLAAVFSLQFRWGLVAAMGVGMSAANLYGFSRCRLSDLSEGTSNVLSGIQSKLTRQVFKDLWSNMTRRSNPPSKADHSPSASVPIDA</sequence>
<evidence type="ECO:0000256" key="1">
    <source>
        <dbReference type="ARBA" id="ARBA00004141"/>
    </source>
</evidence>
<accession>A0AAV2TZ66</accession>
<evidence type="ECO:0000313" key="9">
    <source>
        <dbReference type="Proteomes" id="UP001497525"/>
    </source>
</evidence>
<comment type="similarity">
    <text evidence="2 6">Belongs to the TVP23 family.</text>
</comment>
<protein>
    <recommendedName>
        <fullName evidence="6">Golgi apparatus membrane protein TVP23 homolog</fullName>
    </recommendedName>
</protein>
<evidence type="ECO:0000256" key="4">
    <source>
        <dbReference type="ARBA" id="ARBA00022989"/>
    </source>
</evidence>
<feature type="region of interest" description="Disordered" evidence="7">
    <location>
        <begin position="238"/>
        <end position="259"/>
    </location>
</feature>
<dbReference type="Pfam" id="PF05832">
    <property type="entry name" value="DUF846"/>
    <property type="match status" value="1"/>
</dbReference>
<feature type="transmembrane region" description="Helical" evidence="6">
    <location>
        <begin position="157"/>
        <end position="178"/>
    </location>
</feature>
<dbReference type="GO" id="GO:0000139">
    <property type="term" value="C:Golgi membrane"/>
    <property type="evidence" value="ECO:0007669"/>
    <property type="project" value="TreeGrafter"/>
</dbReference>
<dbReference type="Proteomes" id="UP001497525">
    <property type="component" value="Unassembled WGS sequence"/>
</dbReference>
<dbReference type="EMBL" id="CAXLJL010000934">
    <property type="protein sequence ID" value="CAL5142053.1"/>
    <property type="molecule type" value="Genomic_DNA"/>
</dbReference>
<organism evidence="8 9">
    <name type="scientific">Calicophoron daubneyi</name>
    <name type="common">Rumen fluke</name>
    <name type="synonym">Paramphistomum daubneyi</name>
    <dbReference type="NCBI Taxonomy" id="300641"/>
    <lineage>
        <taxon>Eukaryota</taxon>
        <taxon>Metazoa</taxon>
        <taxon>Spiralia</taxon>
        <taxon>Lophotrochozoa</taxon>
        <taxon>Platyhelminthes</taxon>
        <taxon>Trematoda</taxon>
        <taxon>Digenea</taxon>
        <taxon>Plagiorchiida</taxon>
        <taxon>Pronocephalata</taxon>
        <taxon>Paramphistomoidea</taxon>
        <taxon>Paramphistomidae</taxon>
        <taxon>Calicophoron</taxon>
    </lineage>
</organism>
<dbReference type="PANTHER" id="PTHR13019:SF25">
    <property type="entry name" value="GOLGI APPARATUS MEMBRANE PROTEIN TVP23 HOMOLOG"/>
    <property type="match status" value="1"/>
</dbReference>